<keyword evidence="3" id="KW-1185">Reference proteome</keyword>
<organism evidence="2 3">
    <name type="scientific">Ridgeia piscesae</name>
    <name type="common">Tubeworm</name>
    <dbReference type="NCBI Taxonomy" id="27915"/>
    <lineage>
        <taxon>Eukaryota</taxon>
        <taxon>Metazoa</taxon>
        <taxon>Spiralia</taxon>
        <taxon>Lophotrochozoa</taxon>
        <taxon>Annelida</taxon>
        <taxon>Polychaeta</taxon>
        <taxon>Sedentaria</taxon>
        <taxon>Canalipalpata</taxon>
        <taxon>Sabellida</taxon>
        <taxon>Siboglinidae</taxon>
        <taxon>Ridgeia</taxon>
    </lineage>
</organism>
<accession>A0AAD9PCU4</accession>
<dbReference type="AlphaFoldDB" id="A0AAD9PCU4"/>
<dbReference type="PANTHER" id="PTHR14815:SF2">
    <property type="entry name" value="DDB1- AND CUL4-ASSOCIATED FACTOR 17"/>
    <property type="match status" value="1"/>
</dbReference>
<dbReference type="PANTHER" id="PTHR14815">
    <property type="entry name" value="DDB1- AND CUL4-ASSOCIATED FACTOR 17"/>
    <property type="match status" value="1"/>
</dbReference>
<feature type="compositionally biased region" description="Basic residues" evidence="1">
    <location>
        <begin position="487"/>
        <end position="500"/>
    </location>
</feature>
<dbReference type="Pfam" id="PF15802">
    <property type="entry name" value="DCAF17"/>
    <property type="match status" value="2"/>
</dbReference>
<dbReference type="GO" id="GO:0080008">
    <property type="term" value="C:Cul4-RING E3 ubiquitin ligase complex"/>
    <property type="evidence" value="ECO:0007669"/>
    <property type="project" value="TreeGrafter"/>
</dbReference>
<protein>
    <recommendedName>
        <fullName evidence="4">DDB1- and CUL4-associated factor 17</fullName>
    </recommendedName>
</protein>
<reference evidence="2" key="1">
    <citation type="journal article" date="2023" name="Mol. Biol. Evol.">
        <title>Third-Generation Sequencing Reveals the Adaptive Role of the Epigenome in Three Deep-Sea Polychaetes.</title>
        <authorList>
            <person name="Perez M."/>
            <person name="Aroh O."/>
            <person name="Sun Y."/>
            <person name="Lan Y."/>
            <person name="Juniper S.K."/>
            <person name="Young C.R."/>
            <person name="Angers B."/>
            <person name="Qian P.Y."/>
        </authorList>
    </citation>
    <scope>NUCLEOTIDE SEQUENCE</scope>
    <source>
        <strain evidence="2">R07B-5</strain>
    </source>
</reference>
<evidence type="ECO:0000256" key="1">
    <source>
        <dbReference type="SAM" id="MobiDB-lite"/>
    </source>
</evidence>
<dbReference type="GO" id="GO:0016567">
    <property type="term" value="P:protein ubiquitination"/>
    <property type="evidence" value="ECO:0007669"/>
    <property type="project" value="InterPro"/>
</dbReference>
<evidence type="ECO:0000313" key="3">
    <source>
        <dbReference type="Proteomes" id="UP001209878"/>
    </source>
</evidence>
<evidence type="ECO:0008006" key="4">
    <source>
        <dbReference type="Google" id="ProtNLM"/>
    </source>
</evidence>
<feature type="region of interest" description="Disordered" evidence="1">
    <location>
        <begin position="470"/>
        <end position="506"/>
    </location>
</feature>
<dbReference type="InterPro" id="IPR031620">
    <property type="entry name" value="DCAF17"/>
</dbReference>
<gene>
    <name evidence="2" type="ORF">NP493_30g02015</name>
</gene>
<proteinExistence type="predicted"/>
<evidence type="ECO:0000313" key="2">
    <source>
        <dbReference type="EMBL" id="KAK2192397.1"/>
    </source>
</evidence>
<sequence>MHNKRNIFYLIRVREYMKKPTYRLGFKIIRTVVCEKDIPFQKVWEKHSNQPITYEGGQLYFSNYTKCYTCFGLGGVPCLLYSLTNHHTTEKIEDCLVCYGSLDKIPIEHKGYRPSLLALKNSWLMRYDLETGAMLEQVYLSPALKFKHLAWDTAMEYFVARTVQMDVRGQSHQENKTLLVLAVFSVFPLQFVAMLEVSTHVFCRDICSCMMSDGLLLVMHQNNFIRFYSFDHILKQGQLQSASLYTQCGQVGGVVGIPPYGLPVNVTLTACPDVLFEVRSVEHYLCIGGIPWHYIFTPRGQDGCYHVFTLDSRQLIGAGRIDLKVATLEPDKCNFHPDGRIIHTSEHEIRKVIQPKYTSSGRPIRRTTRFSEDALDDSLNTIQTVDYEDELDLIVTVVTEMKHGDLQAKVKVYDNETGRFIRDIELDEPWAEFSEHVVILDLDTIIHTVKQPGRKFACYVHRLQRTPSEPQLIRRKDTLQPTLGQRNRSHTANRSRRRTASRTVSQ</sequence>
<comment type="caution">
    <text evidence="2">The sequence shown here is derived from an EMBL/GenBank/DDBJ whole genome shotgun (WGS) entry which is preliminary data.</text>
</comment>
<name>A0AAD9PCU4_RIDPI</name>
<dbReference type="Proteomes" id="UP001209878">
    <property type="component" value="Unassembled WGS sequence"/>
</dbReference>
<dbReference type="EMBL" id="JAODUO010000031">
    <property type="protein sequence ID" value="KAK2192397.1"/>
    <property type="molecule type" value="Genomic_DNA"/>
</dbReference>